<feature type="active site" description="Proton donor/acceptor" evidence="3">
    <location>
        <position position="264"/>
    </location>
</feature>
<dbReference type="AlphaFoldDB" id="A0A1H5MHG2"/>
<dbReference type="PRINTS" id="PR00998">
    <property type="entry name" value="CRBOXYPTASET"/>
</dbReference>
<dbReference type="SUPFAM" id="SSF55486">
    <property type="entry name" value="Metalloproteases ('zincins'), catalytic domain"/>
    <property type="match status" value="1"/>
</dbReference>
<keyword evidence="1" id="KW-0378">Hydrolase</keyword>
<keyword evidence="1" id="KW-0645">Protease</keyword>
<dbReference type="PANTHER" id="PTHR34217">
    <property type="entry name" value="METAL-DEPENDENT CARBOXYPEPTIDASE"/>
    <property type="match status" value="1"/>
</dbReference>
<comment type="similarity">
    <text evidence="1">Belongs to the peptidase M32 family.</text>
</comment>
<dbReference type="GO" id="GO:0046872">
    <property type="term" value="F:metal ion binding"/>
    <property type="evidence" value="ECO:0007669"/>
    <property type="project" value="UniProtKB-KW"/>
</dbReference>
<dbReference type="GO" id="GO:0006508">
    <property type="term" value="P:proteolysis"/>
    <property type="evidence" value="ECO:0007669"/>
    <property type="project" value="UniProtKB-UniRule"/>
</dbReference>
<feature type="binding site" evidence="2">
    <location>
        <position position="267"/>
    </location>
    <ligand>
        <name>Zn(2+)</name>
        <dbReference type="ChEBI" id="CHEBI:29105"/>
        <note>catalytic</note>
    </ligand>
</feature>
<keyword evidence="5" id="KW-1185">Reference proteome</keyword>
<dbReference type="Proteomes" id="UP000181980">
    <property type="component" value="Unassembled WGS sequence"/>
</dbReference>
<dbReference type="EMBL" id="FNUC01000003">
    <property type="protein sequence ID" value="SEE88842.1"/>
    <property type="molecule type" value="Genomic_DNA"/>
</dbReference>
<accession>A0A1H5MHG2</accession>
<evidence type="ECO:0000256" key="1">
    <source>
        <dbReference type="PIRNR" id="PIRNR006615"/>
    </source>
</evidence>
<comment type="catalytic activity">
    <reaction evidence="1">
        <text>Release of a C-terminal amino acid with broad specificity, except for -Pro.</text>
        <dbReference type="EC" id="3.4.17.19"/>
    </reaction>
</comment>
<keyword evidence="1" id="KW-0482">Metalloprotease</keyword>
<evidence type="ECO:0000313" key="4">
    <source>
        <dbReference type="EMBL" id="SEE88842.1"/>
    </source>
</evidence>
<organism evidence="4 5">
    <name type="scientific">Jiangella alba</name>
    <dbReference type="NCBI Taxonomy" id="561176"/>
    <lineage>
        <taxon>Bacteria</taxon>
        <taxon>Bacillati</taxon>
        <taxon>Actinomycetota</taxon>
        <taxon>Actinomycetes</taxon>
        <taxon>Jiangellales</taxon>
        <taxon>Jiangellaceae</taxon>
        <taxon>Jiangella</taxon>
    </lineage>
</organism>
<keyword evidence="2" id="KW-0862">Zinc</keyword>
<protein>
    <recommendedName>
        <fullName evidence="1">Metal-dependent carboxypeptidase</fullName>
        <ecNumber evidence="1">3.4.17.19</ecNumber>
    </recommendedName>
</protein>
<dbReference type="PROSITE" id="PS52034">
    <property type="entry name" value="PEPTIDASE_M32"/>
    <property type="match status" value="1"/>
</dbReference>
<feature type="binding site" evidence="2">
    <location>
        <position position="293"/>
    </location>
    <ligand>
        <name>Zn(2+)</name>
        <dbReference type="ChEBI" id="CHEBI:29105"/>
        <note>catalytic</note>
    </ligand>
</feature>
<keyword evidence="1 2" id="KW-0479">Metal-binding</keyword>
<dbReference type="PIRSF" id="PIRSF006615">
    <property type="entry name" value="Zn_crbxpep_Taq"/>
    <property type="match status" value="1"/>
</dbReference>
<dbReference type="InterPro" id="IPR001333">
    <property type="entry name" value="Peptidase_M32_Taq"/>
</dbReference>
<dbReference type="RefSeq" id="WP_069111747.1">
    <property type="nucleotide sequence ID" value="NZ_FNUC01000003.1"/>
</dbReference>
<dbReference type="STRING" id="561176.SAMN04488561_3186"/>
<feature type="binding site" evidence="2">
    <location>
        <position position="263"/>
    </location>
    <ligand>
        <name>Zn(2+)</name>
        <dbReference type="ChEBI" id="CHEBI:29105"/>
        <note>catalytic</note>
    </ligand>
</feature>
<gene>
    <name evidence="4" type="ORF">SAMN04488561_3186</name>
</gene>
<evidence type="ECO:0000313" key="5">
    <source>
        <dbReference type="Proteomes" id="UP000181980"/>
    </source>
</evidence>
<reference evidence="5" key="1">
    <citation type="submission" date="2016-10" db="EMBL/GenBank/DDBJ databases">
        <authorList>
            <person name="Varghese N."/>
            <person name="Submissions S."/>
        </authorList>
    </citation>
    <scope>NUCLEOTIDE SEQUENCE [LARGE SCALE GENOMIC DNA]</scope>
    <source>
        <strain evidence="5">DSM 45237</strain>
    </source>
</reference>
<dbReference type="PANTHER" id="PTHR34217:SF1">
    <property type="entry name" value="CARBOXYPEPTIDASE 1"/>
    <property type="match status" value="1"/>
</dbReference>
<dbReference type="Gene3D" id="1.10.1370.30">
    <property type="match status" value="1"/>
</dbReference>
<dbReference type="OrthoDB" id="9772308at2"/>
<proteinExistence type="inferred from homology"/>
<sequence length="502" mass="56112">MAPPIADLREYLAETEDYRRIFDHLRYDQQTVLPDGATADRARQIGLMERRMRDRIADPRLDQLVAAVERHGPDPDDDFAAWAVARTARRDHDAARTRPVEVLSDFQVVAAEAFPAWRDARAAGRWADFAPWLRRLVDLNLRLADAVGYPDHPMDALLSAYEPGLSYAATDALLAGLREPVLRLNALRQQRYAGRPRVGFPDLDRQTAFAFVRDLTERIGYDWNRGGLAVSPHPFTSPSGANDVRFTLRDDVPFDEILTSAVHEIGHALYEQGIAPELWGTSAARGVMPWLHESQAKFWENIVGRTPEFARFAHGVLAPYLGDHPGEVTPESLHEALVARPTSVIRIATDELTFNLHILLRWEIETSLLSGTLDVDDVPELWNARSAEYFGAAPASDRDGALQDPHWCHRWMGLFTSYVIGNLVSAQLAAAMRRDGVDLEAGAEAGDFAPMLGWLRRHVHAPGRTFTLAELVPRATGADLGTEAYLSHLERRYAPDTEGETR</sequence>
<keyword evidence="1 4" id="KW-0121">Carboxypeptidase</keyword>
<comment type="cofactor">
    <cofactor evidence="2">
        <name>Zn(2+)</name>
        <dbReference type="ChEBI" id="CHEBI:29105"/>
    </cofactor>
    <text evidence="2">Binds 1 zinc ion per subunit.</text>
</comment>
<evidence type="ECO:0000256" key="2">
    <source>
        <dbReference type="PIRSR" id="PIRSR006615-1"/>
    </source>
</evidence>
<dbReference type="Pfam" id="PF02074">
    <property type="entry name" value="Peptidase_M32"/>
    <property type="match status" value="1"/>
</dbReference>
<name>A0A1H5MHG2_9ACTN</name>
<dbReference type="GO" id="GO:0004181">
    <property type="term" value="F:metallocarboxypeptidase activity"/>
    <property type="evidence" value="ECO:0007669"/>
    <property type="project" value="UniProtKB-UniRule"/>
</dbReference>
<dbReference type="EC" id="3.4.17.19" evidence="1"/>
<evidence type="ECO:0000256" key="3">
    <source>
        <dbReference type="PIRSR" id="PIRSR006615-2"/>
    </source>
</evidence>
<comment type="function">
    <text evidence="1">Broad specificity carboxypetidase that releases amino acids sequentially from the C-terminus, including neutral, aromatic, polar and basic residues.</text>
</comment>